<feature type="domain" description="Orotidine 5'-phosphate decarboxylase" evidence="2">
    <location>
        <begin position="2"/>
        <end position="28"/>
    </location>
</feature>
<organism evidence="3">
    <name type="scientific">marine sediment metagenome</name>
    <dbReference type="NCBI Taxonomy" id="412755"/>
    <lineage>
        <taxon>unclassified sequences</taxon>
        <taxon>metagenomes</taxon>
        <taxon>ecological metagenomes</taxon>
    </lineage>
</organism>
<evidence type="ECO:0000259" key="2">
    <source>
        <dbReference type="Pfam" id="PF00215"/>
    </source>
</evidence>
<gene>
    <name evidence="3" type="ORF">S01H4_39912</name>
</gene>
<accession>X1DDG2</accession>
<dbReference type="InterPro" id="IPR001754">
    <property type="entry name" value="OMPdeCOase_dom"/>
</dbReference>
<evidence type="ECO:0000313" key="3">
    <source>
        <dbReference type="EMBL" id="GAH03089.1"/>
    </source>
</evidence>
<evidence type="ECO:0000256" key="1">
    <source>
        <dbReference type="ARBA" id="ARBA00023239"/>
    </source>
</evidence>
<protein>
    <recommendedName>
        <fullName evidence="2">Orotidine 5'-phosphate decarboxylase domain-containing protein</fullName>
    </recommendedName>
</protein>
<dbReference type="AlphaFoldDB" id="X1DDG2"/>
<name>X1DDG2_9ZZZZ</name>
<dbReference type="GO" id="GO:0004590">
    <property type="term" value="F:orotidine-5'-phosphate decarboxylase activity"/>
    <property type="evidence" value="ECO:0007669"/>
    <property type="project" value="InterPro"/>
</dbReference>
<proteinExistence type="predicted"/>
<dbReference type="Pfam" id="PF00215">
    <property type="entry name" value="OMPdecase"/>
    <property type="match status" value="1"/>
</dbReference>
<comment type="caution">
    <text evidence="3">The sequence shown here is derived from an EMBL/GenBank/DDBJ whole genome shotgun (WGS) entry which is preliminary data.</text>
</comment>
<sequence>PYEAVRNGADYIVVGRPIRAATDPAEAAFMVVNEIQRGLEDR</sequence>
<keyword evidence="1" id="KW-0456">Lyase</keyword>
<dbReference type="EMBL" id="BART01021680">
    <property type="protein sequence ID" value="GAH03089.1"/>
    <property type="molecule type" value="Genomic_DNA"/>
</dbReference>
<dbReference type="SUPFAM" id="SSF51366">
    <property type="entry name" value="Ribulose-phoshate binding barrel"/>
    <property type="match status" value="1"/>
</dbReference>
<dbReference type="InterPro" id="IPR013785">
    <property type="entry name" value="Aldolase_TIM"/>
</dbReference>
<reference evidence="3" key="1">
    <citation type="journal article" date="2014" name="Front. Microbiol.">
        <title>High frequency of phylogenetically diverse reductive dehalogenase-homologous genes in deep subseafloor sedimentary metagenomes.</title>
        <authorList>
            <person name="Kawai M."/>
            <person name="Futagami T."/>
            <person name="Toyoda A."/>
            <person name="Takaki Y."/>
            <person name="Nishi S."/>
            <person name="Hori S."/>
            <person name="Arai W."/>
            <person name="Tsubouchi T."/>
            <person name="Morono Y."/>
            <person name="Uchiyama I."/>
            <person name="Ito T."/>
            <person name="Fujiyama A."/>
            <person name="Inagaki F."/>
            <person name="Takami H."/>
        </authorList>
    </citation>
    <scope>NUCLEOTIDE SEQUENCE</scope>
    <source>
        <strain evidence="3">Expedition CK06-06</strain>
    </source>
</reference>
<feature type="non-terminal residue" evidence="3">
    <location>
        <position position="1"/>
    </location>
</feature>
<dbReference type="Gene3D" id="3.20.20.70">
    <property type="entry name" value="Aldolase class I"/>
    <property type="match status" value="1"/>
</dbReference>
<dbReference type="InterPro" id="IPR011060">
    <property type="entry name" value="RibuloseP-bd_barrel"/>
</dbReference>
<dbReference type="GO" id="GO:0006207">
    <property type="term" value="P:'de novo' pyrimidine nucleobase biosynthetic process"/>
    <property type="evidence" value="ECO:0007669"/>
    <property type="project" value="InterPro"/>
</dbReference>